<reference evidence="15" key="1">
    <citation type="journal article" date="2021" name="PeerJ">
        <title>Extensive microbial diversity within the chicken gut microbiome revealed by metagenomics and culture.</title>
        <authorList>
            <person name="Gilroy R."/>
            <person name="Ravi A."/>
            <person name="Getino M."/>
            <person name="Pursley I."/>
            <person name="Horton D.L."/>
            <person name="Alikhan N.F."/>
            <person name="Baker D."/>
            <person name="Gharbi K."/>
            <person name="Hall N."/>
            <person name="Watson M."/>
            <person name="Adriaenssens E.M."/>
            <person name="Foster-Nyarko E."/>
            <person name="Jarju S."/>
            <person name="Secka A."/>
            <person name="Antonio M."/>
            <person name="Oren A."/>
            <person name="Chaudhuri R.R."/>
            <person name="La Ragione R."/>
            <person name="Hildebrand F."/>
            <person name="Pallen M.J."/>
        </authorList>
    </citation>
    <scope>NUCLEOTIDE SEQUENCE</scope>
    <source>
        <strain evidence="15">ChiBcec8-14828</strain>
    </source>
</reference>
<evidence type="ECO:0000256" key="12">
    <source>
        <dbReference type="ARBA" id="ARBA00023136"/>
    </source>
</evidence>
<comment type="subcellular location">
    <subcellularLocation>
        <location evidence="2">Cell membrane</location>
        <topology evidence="2">Multi-pass membrane protein</topology>
    </subcellularLocation>
</comment>
<dbReference type="GO" id="GO:0008237">
    <property type="term" value="F:metallopeptidase activity"/>
    <property type="evidence" value="ECO:0007669"/>
    <property type="project" value="UniProtKB-KW"/>
</dbReference>
<comment type="caution">
    <text evidence="15">The sequence shown here is derived from an EMBL/GenBank/DDBJ whole genome shotgun (WGS) entry which is preliminary data.</text>
</comment>
<gene>
    <name evidence="15" type="ORF">H9943_06470</name>
</gene>
<feature type="domain" description="Peptidase M50" evidence="14">
    <location>
        <begin position="127"/>
        <end position="185"/>
    </location>
</feature>
<name>A0A9D2S285_9FIRM</name>
<evidence type="ECO:0000256" key="2">
    <source>
        <dbReference type="ARBA" id="ARBA00004651"/>
    </source>
</evidence>
<dbReference type="Proteomes" id="UP000824209">
    <property type="component" value="Unassembled WGS sequence"/>
</dbReference>
<evidence type="ECO:0000256" key="4">
    <source>
        <dbReference type="ARBA" id="ARBA00022475"/>
    </source>
</evidence>
<evidence type="ECO:0000256" key="1">
    <source>
        <dbReference type="ARBA" id="ARBA00001947"/>
    </source>
</evidence>
<evidence type="ECO:0000256" key="6">
    <source>
        <dbReference type="ARBA" id="ARBA00022692"/>
    </source>
</evidence>
<keyword evidence="6 13" id="KW-0812">Transmembrane</keyword>
<dbReference type="EMBL" id="DWYA01000056">
    <property type="protein sequence ID" value="HJB40025.1"/>
    <property type="molecule type" value="Genomic_DNA"/>
</dbReference>
<evidence type="ECO:0000256" key="13">
    <source>
        <dbReference type="SAM" id="Phobius"/>
    </source>
</evidence>
<organism evidence="15 16">
    <name type="scientific">Candidatus Ruthenibacterium avium</name>
    <dbReference type="NCBI Taxonomy" id="2838751"/>
    <lineage>
        <taxon>Bacteria</taxon>
        <taxon>Bacillati</taxon>
        <taxon>Bacillota</taxon>
        <taxon>Clostridia</taxon>
        <taxon>Eubacteriales</taxon>
        <taxon>Oscillospiraceae</taxon>
        <taxon>Ruthenibacterium</taxon>
    </lineage>
</organism>
<evidence type="ECO:0000256" key="3">
    <source>
        <dbReference type="ARBA" id="ARBA00007931"/>
    </source>
</evidence>
<comment type="similarity">
    <text evidence="3">Belongs to the peptidase M50B family.</text>
</comment>
<accession>A0A9D2S285</accession>
<keyword evidence="9" id="KW-0862">Zinc</keyword>
<protein>
    <submittedName>
        <fullName evidence="15">Site-2 protease family protein</fullName>
    </submittedName>
</protein>
<keyword evidence="11" id="KW-0482">Metalloprotease</keyword>
<dbReference type="Pfam" id="PF02163">
    <property type="entry name" value="Peptidase_M50"/>
    <property type="match status" value="1"/>
</dbReference>
<keyword evidence="10 13" id="KW-1133">Transmembrane helix</keyword>
<evidence type="ECO:0000256" key="8">
    <source>
        <dbReference type="ARBA" id="ARBA00022801"/>
    </source>
</evidence>
<dbReference type="GO" id="GO:0005886">
    <property type="term" value="C:plasma membrane"/>
    <property type="evidence" value="ECO:0007669"/>
    <property type="project" value="UniProtKB-SubCell"/>
</dbReference>
<reference evidence="15" key="2">
    <citation type="submission" date="2021-04" db="EMBL/GenBank/DDBJ databases">
        <authorList>
            <person name="Gilroy R."/>
        </authorList>
    </citation>
    <scope>NUCLEOTIDE SEQUENCE</scope>
    <source>
        <strain evidence="15">ChiBcec8-14828</strain>
    </source>
</reference>
<keyword evidence="5 15" id="KW-0645">Protease</keyword>
<dbReference type="InterPro" id="IPR044537">
    <property type="entry name" value="Rip2-like"/>
</dbReference>
<dbReference type="InterPro" id="IPR008915">
    <property type="entry name" value="Peptidase_M50"/>
</dbReference>
<dbReference type="CDD" id="cd06158">
    <property type="entry name" value="S2P-M50_like_1"/>
    <property type="match status" value="1"/>
</dbReference>
<sequence length="221" mass="25335">MDWTTLSMYVARAIALLTAIPFHEMAHAWASDRLGDPTAKRCGRLSMNPLRHFDPLGALCMILVGFGWAKPVPVAAVHNFRHPRRDMALSAAAGPAANLLLAYVWMICYKIVYYFGYAPESLLWQFAVGVLLTMIQVNITLAVFNLLPVPPLDGSRIFNLLLPARWYFRIMKYERYIMLGLFVFLFFGFLDRPLSFLFGKAIMLFDWGTRYIDMLYLLLHS</sequence>
<evidence type="ECO:0000313" key="16">
    <source>
        <dbReference type="Proteomes" id="UP000824209"/>
    </source>
</evidence>
<keyword evidence="4" id="KW-1003">Cell membrane</keyword>
<keyword evidence="7" id="KW-0479">Metal-binding</keyword>
<dbReference type="InterPro" id="IPR052348">
    <property type="entry name" value="Metallopeptidase_M50B"/>
</dbReference>
<dbReference type="GO" id="GO:0006508">
    <property type="term" value="P:proteolysis"/>
    <property type="evidence" value="ECO:0007669"/>
    <property type="project" value="UniProtKB-KW"/>
</dbReference>
<feature type="transmembrane region" description="Helical" evidence="13">
    <location>
        <begin position="122"/>
        <end position="147"/>
    </location>
</feature>
<evidence type="ECO:0000256" key="5">
    <source>
        <dbReference type="ARBA" id="ARBA00022670"/>
    </source>
</evidence>
<dbReference type="PANTHER" id="PTHR35864:SF1">
    <property type="entry name" value="ZINC METALLOPROTEASE YWHC-RELATED"/>
    <property type="match status" value="1"/>
</dbReference>
<proteinExistence type="inferred from homology"/>
<keyword evidence="12 13" id="KW-0472">Membrane</keyword>
<evidence type="ECO:0000256" key="11">
    <source>
        <dbReference type="ARBA" id="ARBA00023049"/>
    </source>
</evidence>
<feature type="transmembrane region" description="Helical" evidence="13">
    <location>
        <begin position="89"/>
        <end position="116"/>
    </location>
</feature>
<feature type="transmembrane region" description="Helical" evidence="13">
    <location>
        <begin position="173"/>
        <end position="190"/>
    </location>
</feature>
<evidence type="ECO:0000313" key="15">
    <source>
        <dbReference type="EMBL" id="HJB40025.1"/>
    </source>
</evidence>
<evidence type="ECO:0000259" key="14">
    <source>
        <dbReference type="Pfam" id="PF02163"/>
    </source>
</evidence>
<evidence type="ECO:0000256" key="10">
    <source>
        <dbReference type="ARBA" id="ARBA00022989"/>
    </source>
</evidence>
<evidence type="ECO:0000256" key="7">
    <source>
        <dbReference type="ARBA" id="ARBA00022723"/>
    </source>
</evidence>
<dbReference type="AlphaFoldDB" id="A0A9D2S285"/>
<dbReference type="PANTHER" id="PTHR35864">
    <property type="entry name" value="ZINC METALLOPROTEASE MJ0611-RELATED"/>
    <property type="match status" value="1"/>
</dbReference>
<feature type="transmembrane region" description="Helical" evidence="13">
    <location>
        <begin position="52"/>
        <end position="69"/>
    </location>
</feature>
<keyword evidence="8" id="KW-0378">Hydrolase</keyword>
<dbReference type="GO" id="GO:0046872">
    <property type="term" value="F:metal ion binding"/>
    <property type="evidence" value="ECO:0007669"/>
    <property type="project" value="UniProtKB-KW"/>
</dbReference>
<evidence type="ECO:0000256" key="9">
    <source>
        <dbReference type="ARBA" id="ARBA00022833"/>
    </source>
</evidence>
<comment type="cofactor">
    <cofactor evidence="1">
        <name>Zn(2+)</name>
        <dbReference type="ChEBI" id="CHEBI:29105"/>
    </cofactor>
</comment>